<dbReference type="Proteomes" id="UP001060085">
    <property type="component" value="Linkage Group LG02"/>
</dbReference>
<gene>
    <name evidence="1" type="ORF">M9H77_08118</name>
</gene>
<proteinExistence type="predicted"/>
<comment type="caution">
    <text evidence="1">The sequence shown here is derived from an EMBL/GenBank/DDBJ whole genome shotgun (WGS) entry which is preliminary data.</text>
</comment>
<keyword evidence="2" id="KW-1185">Reference proteome</keyword>
<organism evidence="1 2">
    <name type="scientific">Catharanthus roseus</name>
    <name type="common">Madagascar periwinkle</name>
    <name type="synonym">Vinca rosea</name>
    <dbReference type="NCBI Taxonomy" id="4058"/>
    <lineage>
        <taxon>Eukaryota</taxon>
        <taxon>Viridiplantae</taxon>
        <taxon>Streptophyta</taxon>
        <taxon>Embryophyta</taxon>
        <taxon>Tracheophyta</taxon>
        <taxon>Spermatophyta</taxon>
        <taxon>Magnoliopsida</taxon>
        <taxon>eudicotyledons</taxon>
        <taxon>Gunneridae</taxon>
        <taxon>Pentapetalae</taxon>
        <taxon>asterids</taxon>
        <taxon>lamiids</taxon>
        <taxon>Gentianales</taxon>
        <taxon>Apocynaceae</taxon>
        <taxon>Rauvolfioideae</taxon>
        <taxon>Vinceae</taxon>
        <taxon>Catharanthinae</taxon>
        <taxon>Catharanthus</taxon>
    </lineage>
</organism>
<protein>
    <submittedName>
        <fullName evidence="1">Uncharacterized protein</fullName>
    </submittedName>
</protein>
<name>A0ACC0BWV1_CATRO</name>
<evidence type="ECO:0000313" key="2">
    <source>
        <dbReference type="Proteomes" id="UP001060085"/>
    </source>
</evidence>
<evidence type="ECO:0000313" key="1">
    <source>
        <dbReference type="EMBL" id="KAI5677168.1"/>
    </source>
</evidence>
<accession>A0ACC0BWV1</accession>
<sequence>MEWKWRARATLLFFWRCFSLIGIIGEGHFGLNALYGRTIGSYGSTMGPWNSSNAESLIRYTVWKNYTIYDLELGNHLHLMEVLQHYFPKLCVYYFENFRN</sequence>
<dbReference type="EMBL" id="CM044702">
    <property type="protein sequence ID" value="KAI5677168.1"/>
    <property type="molecule type" value="Genomic_DNA"/>
</dbReference>
<reference evidence="2" key="1">
    <citation type="journal article" date="2023" name="Nat. Plants">
        <title>Single-cell RNA sequencing provides a high-resolution roadmap for understanding the multicellular compartmentation of specialized metabolism.</title>
        <authorList>
            <person name="Sun S."/>
            <person name="Shen X."/>
            <person name="Li Y."/>
            <person name="Li Y."/>
            <person name="Wang S."/>
            <person name="Li R."/>
            <person name="Zhang H."/>
            <person name="Shen G."/>
            <person name="Guo B."/>
            <person name="Wei J."/>
            <person name="Xu J."/>
            <person name="St-Pierre B."/>
            <person name="Chen S."/>
            <person name="Sun C."/>
        </authorList>
    </citation>
    <scope>NUCLEOTIDE SEQUENCE [LARGE SCALE GENOMIC DNA]</scope>
</reference>